<dbReference type="Gene3D" id="1.50.10.100">
    <property type="entry name" value="Chondroitin AC/alginate lyase"/>
    <property type="match status" value="1"/>
</dbReference>
<dbReference type="InterPro" id="IPR003961">
    <property type="entry name" value="FN3_dom"/>
</dbReference>
<dbReference type="Gene3D" id="2.60.120.200">
    <property type="match status" value="1"/>
</dbReference>
<organism evidence="4 5">
    <name type="scientific">Mucilaginibacter terrae</name>
    <dbReference type="NCBI Taxonomy" id="1955052"/>
    <lineage>
        <taxon>Bacteria</taxon>
        <taxon>Pseudomonadati</taxon>
        <taxon>Bacteroidota</taxon>
        <taxon>Sphingobacteriia</taxon>
        <taxon>Sphingobacteriales</taxon>
        <taxon>Sphingobacteriaceae</taxon>
        <taxon>Mucilaginibacter</taxon>
    </lineage>
</organism>
<comment type="caution">
    <text evidence="4">The sequence shown here is derived from an EMBL/GenBank/DDBJ whole genome shotgun (WGS) entry which is preliminary data.</text>
</comment>
<dbReference type="SUPFAM" id="SSF48230">
    <property type="entry name" value="Chondroitin AC/alginate lyase"/>
    <property type="match status" value="1"/>
</dbReference>
<feature type="domain" description="Fibronectin type-III" evidence="3">
    <location>
        <begin position="372"/>
        <end position="471"/>
    </location>
</feature>
<accession>A0ABU3GN50</accession>
<dbReference type="Proteomes" id="UP001258315">
    <property type="component" value="Unassembled WGS sequence"/>
</dbReference>
<dbReference type="Gene3D" id="2.60.40.10">
    <property type="entry name" value="Immunoglobulins"/>
    <property type="match status" value="1"/>
</dbReference>
<keyword evidence="1" id="KW-0732">Signal</keyword>
<evidence type="ECO:0000313" key="4">
    <source>
        <dbReference type="EMBL" id="MDT3401208.1"/>
    </source>
</evidence>
<protein>
    <recommendedName>
        <fullName evidence="3">Fibronectin type-III domain-containing protein</fullName>
    </recommendedName>
</protein>
<sequence length="660" mass="71044">MISCMSMVLHTRAQTFVHPGGLHTQADLDRMKAKVAAGAHPWIDDWNLLVKDKLAQNTYKAAPAANMGVSRQRADADAHAAYLNTIRWYISGDTSYANCAVRICNAWSSTVNQIPTGNDISGLGGIPVFDFAMAAEVLRTYPGWAPADFTRFKNMMLNYWYPLCNNFLVSHNGSCISHYWANWDACNIGAVLTIGVLCDDRAKYDQGVNYFKNGAGNGSINNAVWYIHPNGLGQWQESGRDQEHAQLGVGFLGSACQVAWNQGTDLFGYNSNRLLAGAEYVARTNMSLNVPYQAYNNCDNVNQNYLSINGLGRIDDRPVYELIYNHYAVVKGLSTPNVKKMAQLIRPEHGSTDHFGYGTLTFTRDATASPYPPSPVAPVPTGLVATAGVSEVSLKWTAPTAATAQGYNILRSTTSGGPYTSLASWSNNTLPNYIDKTAVNGTNYYYVVQANNQSGTSDHSAEVHATPVAAGALPAGWSRSDIGTVATVGAANYAPVGNNTFIVSGSGMDIGGMADSYSFAYTGANGDFTITTRLANVNLASGGYKWGLVMRESLNANSAMLTVLLTGRQAQFGVRSSTGAATTWKYGNAYTWIPVWFKLQRVGNVFTGFQSPDGVNWYAVGSSTFAMAGNYYAGLAVCAKTTTPGNVNTTSFDHVSTAQK</sequence>
<gene>
    <name evidence="4" type="ORF">QE417_000280</name>
</gene>
<keyword evidence="2" id="KW-0456">Lyase</keyword>
<dbReference type="InterPro" id="IPR008929">
    <property type="entry name" value="Chondroitin_lyas"/>
</dbReference>
<dbReference type="EMBL" id="JAVLVU010000001">
    <property type="protein sequence ID" value="MDT3401208.1"/>
    <property type="molecule type" value="Genomic_DNA"/>
</dbReference>
<name>A0ABU3GN50_9SPHI</name>
<keyword evidence="5" id="KW-1185">Reference proteome</keyword>
<dbReference type="InterPro" id="IPR008397">
    <property type="entry name" value="Alginate_lyase_dom"/>
</dbReference>
<dbReference type="CDD" id="cd00063">
    <property type="entry name" value="FN3"/>
    <property type="match status" value="1"/>
</dbReference>
<evidence type="ECO:0000256" key="2">
    <source>
        <dbReference type="ARBA" id="ARBA00023239"/>
    </source>
</evidence>
<dbReference type="InterPro" id="IPR013783">
    <property type="entry name" value="Ig-like_fold"/>
</dbReference>
<reference evidence="5" key="1">
    <citation type="submission" date="2023-07" db="EMBL/GenBank/DDBJ databases">
        <title>Functional and genomic diversity of the sorghum phyllosphere microbiome.</title>
        <authorList>
            <person name="Shade A."/>
        </authorList>
    </citation>
    <scope>NUCLEOTIDE SEQUENCE [LARGE SCALE GENOMIC DNA]</scope>
    <source>
        <strain evidence="5">SORGH_AS_0422</strain>
    </source>
</reference>
<dbReference type="InterPro" id="IPR036116">
    <property type="entry name" value="FN3_sf"/>
</dbReference>
<evidence type="ECO:0000313" key="5">
    <source>
        <dbReference type="Proteomes" id="UP001258315"/>
    </source>
</evidence>
<dbReference type="SUPFAM" id="SSF49265">
    <property type="entry name" value="Fibronectin type III"/>
    <property type="match status" value="1"/>
</dbReference>
<proteinExistence type="predicted"/>
<evidence type="ECO:0000259" key="3">
    <source>
        <dbReference type="PROSITE" id="PS50853"/>
    </source>
</evidence>
<dbReference type="Pfam" id="PF05426">
    <property type="entry name" value="Alginate_lyase"/>
    <property type="match status" value="1"/>
</dbReference>
<dbReference type="PROSITE" id="PS50853">
    <property type="entry name" value="FN3"/>
    <property type="match status" value="1"/>
</dbReference>
<evidence type="ECO:0000256" key="1">
    <source>
        <dbReference type="ARBA" id="ARBA00022729"/>
    </source>
</evidence>